<dbReference type="PRINTS" id="PR01576">
    <property type="entry name" value="PDEFORMYLASE"/>
</dbReference>
<reference evidence="2 3" key="1">
    <citation type="journal article" date="2019" name="Appl. Microbiol. Biotechnol.">
        <title>Uncovering carbohydrate metabolism through a genotype-phenotype association study of 56 lactic acid bacteria genomes.</title>
        <authorList>
            <person name="Buron-Moles G."/>
            <person name="Chailyan A."/>
            <person name="Dolejs I."/>
            <person name="Forster J."/>
            <person name="Miks M.H."/>
        </authorList>
    </citation>
    <scope>NUCLEOTIDE SEQUENCE [LARGE SCALE GENOMIC DNA]</scope>
    <source>
        <strain evidence="2 3">ATCC 49373</strain>
    </source>
</reference>
<dbReference type="STRING" id="1122149.FD44_GL001754"/>
<dbReference type="InterPro" id="IPR023635">
    <property type="entry name" value="Peptide_deformylase"/>
</dbReference>
<dbReference type="PANTHER" id="PTHR10458">
    <property type="entry name" value="PEPTIDE DEFORMYLASE"/>
    <property type="match status" value="1"/>
</dbReference>
<dbReference type="InterPro" id="IPR036821">
    <property type="entry name" value="Peptide_deformylase_sf"/>
</dbReference>
<dbReference type="CDD" id="cd00487">
    <property type="entry name" value="Pep_deformylase"/>
    <property type="match status" value="1"/>
</dbReference>
<dbReference type="EMBL" id="PUFO01000086">
    <property type="protein sequence ID" value="TDG73650.1"/>
    <property type="molecule type" value="Genomic_DNA"/>
</dbReference>
<name>A0A4R5NHH8_9LACO</name>
<sequence length="136" mass="15150">MIKQIITDTNFLSKKAVLATKDDLSVVTDLQDTLKENAYRGVGLAANMIGVNKRIIVVQIGPMEFPMVNPTITAKSDSYEAEEGCLSLLGKRKATRYQRITVSYVDKNFKSHLDTFTGFTAQIIQHEVDHCEGILI</sequence>
<keyword evidence="3" id="KW-1185">Reference proteome</keyword>
<comment type="similarity">
    <text evidence="1">Belongs to the polypeptide deformylase family.</text>
</comment>
<dbReference type="RefSeq" id="WP_010619081.1">
    <property type="nucleotide sequence ID" value="NZ_PUFO01000086.1"/>
</dbReference>
<dbReference type="SUPFAM" id="SSF56420">
    <property type="entry name" value="Peptide deformylase"/>
    <property type="match status" value="1"/>
</dbReference>
<evidence type="ECO:0000256" key="1">
    <source>
        <dbReference type="ARBA" id="ARBA00010759"/>
    </source>
</evidence>
<dbReference type="OrthoDB" id="9784988at2"/>
<dbReference type="NCBIfam" id="NF006670">
    <property type="entry name" value="PRK09218.1"/>
    <property type="match status" value="1"/>
</dbReference>
<dbReference type="GO" id="GO:0042586">
    <property type="term" value="F:peptide deformylase activity"/>
    <property type="evidence" value="ECO:0007669"/>
    <property type="project" value="InterPro"/>
</dbReference>
<evidence type="ECO:0000313" key="2">
    <source>
        <dbReference type="EMBL" id="TDG73650.1"/>
    </source>
</evidence>
<evidence type="ECO:0008006" key="4">
    <source>
        <dbReference type="Google" id="ProtNLM"/>
    </source>
</evidence>
<proteinExistence type="inferred from homology"/>
<gene>
    <name evidence="2" type="ORF">C5L31_001257</name>
</gene>
<organism evidence="2 3">
    <name type="scientific">Secundilactobacillus malefermentans</name>
    <dbReference type="NCBI Taxonomy" id="176292"/>
    <lineage>
        <taxon>Bacteria</taxon>
        <taxon>Bacillati</taxon>
        <taxon>Bacillota</taxon>
        <taxon>Bacilli</taxon>
        <taxon>Lactobacillales</taxon>
        <taxon>Lactobacillaceae</taxon>
        <taxon>Secundilactobacillus</taxon>
    </lineage>
</organism>
<dbReference type="PIRSF" id="PIRSF004749">
    <property type="entry name" value="Pep_def"/>
    <property type="match status" value="1"/>
</dbReference>
<dbReference type="Proteomes" id="UP000294854">
    <property type="component" value="Unassembled WGS sequence"/>
</dbReference>
<evidence type="ECO:0000313" key="3">
    <source>
        <dbReference type="Proteomes" id="UP000294854"/>
    </source>
</evidence>
<protein>
    <recommendedName>
        <fullName evidence="4">Peptide deformylase</fullName>
    </recommendedName>
</protein>
<dbReference type="Gene3D" id="3.90.45.10">
    <property type="entry name" value="Peptide deformylase"/>
    <property type="match status" value="1"/>
</dbReference>
<dbReference type="AlphaFoldDB" id="A0A4R5NHH8"/>
<accession>A0A4R5NHH8</accession>
<comment type="caution">
    <text evidence="2">The sequence shown here is derived from an EMBL/GenBank/DDBJ whole genome shotgun (WGS) entry which is preliminary data.</text>
</comment>
<dbReference type="PANTHER" id="PTHR10458:SF22">
    <property type="entry name" value="PEPTIDE DEFORMYLASE"/>
    <property type="match status" value="1"/>
</dbReference>
<dbReference type="Pfam" id="PF01327">
    <property type="entry name" value="Pep_deformylase"/>
    <property type="match status" value="1"/>
</dbReference>